<accession>A0AAE0TS31</accession>
<dbReference type="GO" id="GO:0005634">
    <property type="term" value="C:nucleus"/>
    <property type="evidence" value="ECO:0007669"/>
    <property type="project" value="TreeGrafter"/>
</dbReference>
<feature type="region of interest" description="Disordered" evidence="6">
    <location>
        <begin position="101"/>
        <end position="152"/>
    </location>
</feature>
<dbReference type="GO" id="GO:0000978">
    <property type="term" value="F:RNA polymerase II cis-regulatory region sequence-specific DNA binding"/>
    <property type="evidence" value="ECO:0007669"/>
    <property type="project" value="TreeGrafter"/>
</dbReference>
<dbReference type="GO" id="GO:0006351">
    <property type="term" value="P:DNA-templated transcription"/>
    <property type="evidence" value="ECO:0007669"/>
    <property type="project" value="InterPro"/>
</dbReference>
<organism evidence="8 9">
    <name type="scientific">Recurvomyces mirabilis</name>
    <dbReference type="NCBI Taxonomy" id="574656"/>
    <lineage>
        <taxon>Eukaryota</taxon>
        <taxon>Fungi</taxon>
        <taxon>Dikarya</taxon>
        <taxon>Ascomycota</taxon>
        <taxon>Pezizomycotina</taxon>
        <taxon>Dothideomycetes</taxon>
        <taxon>Dothideomycetidae</taxon>
        <taxon>Mycosphaerellales</taxon>
        <taxon>Teratosphaeriaceae</taxon>
        <taxon>Recurvomyces</taxon>
    </lineage>
</organism>
<gene>
    <name evidence="8" type="ORF">LTR78_007554</name>
</gene>
<name>A0AAE0TS31_9PEZI</name>
<evidence type="ECO:0000256" key="2">
    <source>
        <dbReference type="ARBA" id="ARBA00023015"/>
    </source>
</evidence>
<dbReference type="SMART" id="SM00906">
    <property type="entry name" value="Fungal_trans"/>
    <property type="match status" value="1"/>
</dbReference>
<dbReference type="EMBL" id="JAUTXT010000032">
    <property type="protein sequence ID" value="KAK3672504.1"/>
    <property type="molecule type" value="Genomic_DNA"/>
</dbReference>
<dbReference type="GO" id="GO:0000981">
    <property type="term" value="F:DNA-binding transcription factor activity, RNA polymerase II-specific"/>
    <property type="evidence" value="ECO:0007669"/>
    <property type="project" value="InterPro"/>
</dbReference>
<dbReference type="Gene3D" id="4.10.240.10">
    <property type="entry name" value="Zn(2)-C6 fungal-type DNA-binding domain"/>
    <property type="match status" value="1"/>
</dbReference>
<dbReference type="GO" id="GO:0008270">
    <property type="term" value="F:zinc ion binding"/>
    <property type="evidence" value="ECO:0007669"/>
    <property type="project" value="InterPro"/>
</dbReference>
<dbReference type="InterPro" id="IPR007219">
    <property type="entry name" value="XnlR_reg_dom"/>
</dbReference>
<evidence type="ECO:0000256" key="5">
    <source>
        <dbReference type="SAM" id="Coils"/>
    </source>
</evidence>
<keyword evidence="2" id="KW-0805">Transcription regulation</keyword>
<dbReference type="SUPFAM" id="SSF57701">
    <property type="entry name" value="Zn2/Cys6 DNA-binding domain"/>
    <property type="match status" value="1"/>
</dbReference>
<protein>
    <recommendedName>
        <fullName evidence="7">Zn(2)-C6 fungal-type domain-containing protein</fullName>
    </recommendedName>
</protein>
<sequence length="810" mass="91631">MDQQLSLSEYAIATSSTLGLNEQACNECKRRKGRCDRQLPECGPCERNKRHCLYEKHSKTPLTRKYLTSVEERLRQAELRARQLERRALLVEAKLAHQQQGVTDVTTARQSPEPHTHISEARENNRRDETTFSPVPAQRLDHGSVPNAPAPDYCGHHSFSSINAEWQYASSDHQTPGGVELTSPSVLEGTSLADSYLRTHDFEAPPSEADDFSWDEQSSGDRPDIQRQYHNAVFDDEEPSVTDGMASLSVEDRGAGYLGVASGAAMLRLLLPDAEHRGALQRSSTNFRYRSPSEPLPAAEEAQGWVPTPVYVARSIGNIDLDAAINAYFSLYHLSYPIVHEASFRAQYAQVIPRPAGRSWNALAYMIGAIGLFTTSTGPVTRDLDLFEAARANISIGSLESGNLTLVQVLILMSNYLQKRNKPNSGYNYIGLALHMAMGLGLHKEFHNWRISPLTMEIRRRVWWCLHVFAIGAIITFGRPLSWPDYGVEVALPLNIDDRDLTNVSKSLPPAREGITTYTAVGVQARFHVATNDIYSKIISVQFPRAAELVRLDDEKIETWRLTWLKDDLEVQPRFRLSRSIMEWRYRNFRIIMYRPFVIRHALQQRSGVAGPQFDRAMLTAVERCLREAQSTITAIHDYWSTCHHNCLGSWYGLYFIFQASLIPVMCLRNNPMSDQASSWRQQIQTVLTVFDAMREINPSSKDCRNIILKLCAGFLAPDQRTQASEVGPASSFTWQQPVEESPQTQLSGVYSMMWPMSLSAEPDFMMPDQGWTNFLTQVPSNPSTLGDETMNNFFWNQFGAEEKNEWPPR</sequence>
<feature type="compositionally biased region" description="Polar residues" evidence="6">
    <location>
        <begin position="101"/>
        <end position="110"/>
    </location>
</feature>
<dbReference type="InterPro" id="IPR051127">
    <property type="entry name" value="Fungal_SecMet_Regulators"/>
</dbReference>
<evidence type="ECO:0000313" key="8">
    <source>
        <dbReference type="EMBL" id="KAK3672504.1"/>
    </source>
</evidence>
<keyword evidence="4" id="KW-0539">Nucleus</keyword>
<dbReference type="InterPro" id="IPR001138">
    <property type="entry name" value="Zn2Cys6_DnaBD"/>
</dbReference>
<feature type="domain" description="Zn(2)-C6 fungal-type" evidence="7">
    <location>
        <begin position="24"/>
        <end position="54"/>
    </location>
</feature>
<evidence type="ECO:0000256" key="4">
    <source>
        <dbReference type="ARBA" id="ARBA00023242"/>
    </source>
</evidence>
<reference evidence="8" key="1">
    <citation type="submission" date="2023-07" db="EMBL/GenBank/DDBJ databases">
        <title>Black Yeasts Isolated from many extreme environments.</title>
        <authorList>
            <person name="Coleine C."/>
            <person name="Stajich J.E."/>
            <person name="Selbmann L."/>
        </authorList>
    </citation>
    <scope>NUCLEOTIDE SEQUENCE</scope>
    <source>
        <strain evidence="8">CCFEE 5485</strain>
    </source>
</reference>
<keyword evidence="1" id="KW-0479">Metal-binding</keyword>
<dbReference type="PANTHER" id="PTHR47424">
    <property type="entry name" value="REGULATORY PROTEIN GAL4"/>
    <property type="match status" value="1"/>
</dbReference>
<evidence type="ECO:0000259" key="7">
    <source>
        <dbReference type="PROSITE" id="PS50048"/>
    </source>
</evidence>
<keyword evidence="9" id="KW-1185">Reference proteome</keyword>
<dbReference type="GO" id="GO:0000435">
    <property type="term" value="P:positive regulation of transcription from RNA polymerase II promoter by galactose"/>
    <property type="evidence" value="ECO:0007669"/>
    <property type="project" value="TreeGrafter"/>
</dbReference>
<feature type="compositionally biased region" description="Basic and acidic residues" evidence="6">
    <location>
        <begin position="112"/>
        <end position="130"/>
    </location>
</feature>
<dbReference type="Pfam" id="PF00172">
    <property type="entry name" value="Zn_clus"/>
    <property type="match status" value="1"/>
</dbReference>
<evidence type="ECO:0000256" key="6">
    <source>
        <dbReference type="SAM" id="MobiDB-lite"/>
    </source>
</evidence>
<dbReference type="CDD" id="cd12148">
    <property type="entry name" value="fungal_TF_MHR"/>
    <property type="match status" value="1"/>
</dbReference>
<proteinExistence type="predicted"/>
<evidence type="ECO:0000313" key="9">
    <source>
        <dbReference type="Proteomes" id="UP001274830"/>
    </source>
</evidence>
<dbReference type="AlphaFoldDB" id="A0AAE0TS31"/>
<feature type="coiled-coil region" evidence="5">
    <location>
        <begin position="67"/>
        <end position="94"/>
    </location>
</feature>
<dbReference type="PANTHER" id="PTHR47424:SF2">
    <property type="entry name" value="TRANSCRIPTION FACTOR DOMAIN-CONTAINING PROTEIN-RELATED"/>
    <property type="match status" value="1"/>
</dbReference>
<dbReference type="Proteomes" id="UP001274830">
    <property type="component" value="Unassembled WGS sequence"/>
</dbReference>
<evidence type="ECO:0000256" key="1">
    <source>
        <dbReference type="ARBA" id="ARBA00022723"/>
    </source>
</evidence>
<keyword evidence="5" id="KW-0175">Coiled coil</keyword>
<dbReference type="PROSITE" id="PS00463">
    <property type="entry name" value="ZN2_CY6_FUNGAL_1"/>
    <property type="match status" value="1"/>
</dbReference>
<dbReference type="CDD" id="cd00067">
    <property type="entry name" value="GAL4"/>
    <property type="match status" value="1"/>
</dbReference>
<evidence type="ECO:0000256" key="3">
    <source>
        <dbReference type="ARBA" id="ARBA00023163"/>
    </source>
</evidence>
<dbReference type="SMART" id="SM00066">
    <property type="entry name" value="GAL4"/>
    <property type="match status" value="1"/>
</dbReference>
<dbReference type="Pfam" id="PF04082">
    <property type="entry name" value="Fungal_trans"/>
    <property type="match status" value="1"/>
</dbReference>
<keyword evidence="3" id="KW-0804">Transcription</keyword>
<dbReference type="InterPro" id="IPR036864">
    <property type="entry name" value="Zn2-C6_fun-type_DNA-bd_sf"/>
</dbReference>
<dbReference type="PROSITE" id="PS50048">
    <property type="entry name" value="ZN2_CY6_FUNGAL_2"/>
    <property type="match status" value="1"/>
</dbReference>
<feature type="region of interest" description="Disordered" evidence="6">
    <location>
        <begin position="202"/>
        <end position="223"/>
    </location>
</feature>
<comment type="caution">
    <text evidence="8">The sequence shown here is derived from an EMBL/GenBank/DDBJ whole genome shotgun (WGS) entry which is preliminary data.</text>
</comment>